<organism evidence="1 2">
    <name type="scientific">Racocetra persica</name>
    <dbReference type="NCBI Taxonomy" id="160502"/>
    <lineage>
        <taxon>Eukaryota</taxon>
        <taxon>Fungi</taxon>
        <taxon>Fungi incertae sedis</taxon>
        <taxon>Mucoromycota</taxon>
        <taxon>Glomeromycotina</taxon>
        <taxon>Glomeromycetes</taxon>
        <taxon>Diversisporales</taxon>
        <taxon>Gigasporaceae</taxon>
        <taxon>Racocetra</taxon>
    </lineage>
</organism>
<accession>A0ACA9L963</accession>
<gene>
    <name evidence="1" type="ORF">RPERSI_LOCUS2561</name>
</gene>
<dbReference type="EMBL" id="CAJVQC010002836">
    <property type="protein sequence ID" value="CAG8517884.1"/>
    <property type="molecule type" value="Genomic_DNA"/>
</dbReference>
<evidence type="ECO:0000313" key="2">
    <source>
        <dbReference type="Proteomes" id="UP000789920"/>
    </source>
</evidence>
<comment type="caution">
    <text evidence="1">The sequence shown here is derived from an EMBL/GenBank/DDBJ whole genome shotgun (WGS) entry which is preliminary data.</text>
</comment>
<protein>
    <submittedName>
        <fullName evidence="1">20742_t:CDS:1</fullName>
    </submittedName>
</protein>
<feature type="non-terminal residue" evidence="1">
    <location>
        <position position="1"/>
    </location>
</feature>
<keyword evidence="2" id="KW-1185">Reference proteome</keyword>
<proteinExistence type="predicted"/>
<evidence type="ECO:0000313" key="1">
    <source>
        <dbReference type="EMBL" id="CAG8517884.1"/>
    </source>
</evidence>
<sequence>NTMKNIFEIELHDFINKIINTLCSEKNQEVNKIDELVEKQNSLSNKIKKYSNCFESEIDNKKQNCPKCNTKLPTLTSLNQESSL</sequence>
<reference evidence="1" key="1">
    <citation type="submission" date="2021-06" db="EMBL/GenBank/DDBJ databases">
        <authorList>
            <person name="Kallberg Y."/>
            <person name="Tangrot J."/>
            <person name="Rosling A."/>
        </authorList>
    </citation>
    <scope>NUCLEOTIDE SEQUENCE</scope>
    <source>
        <strain evidence="1">MA461A</strain>
    </source>
</reference>
<name>A0ACA9L963_9GLOM</name>
<dbReference type="Proteomes" id="UP000789920">
    <property type="component" value="Unassembled WGS sequence"/>
</dbReference>